<dbReference type="InParanoid" id="A0A151Z560"/>
<dbReference type="AlphaFoldDB" id="A0A151Z560"/>
<dbReference type="GO" id="GO:0003677">
    <property type="term" value="F:DNA binding"/>
    <property type="evidence" value="ECO:0007669"/>
    <property type="project" value="InterPro"/>
</dbReference>
<dbReference type="InterPro" id="IPR011335">
    <property type="entry name" value="Restrct_endonuc-II-like"/>
</dbReference>
<dbReference type="PANTHER" id="PTHR20916:SF18">
    <property type="entry name" value="IPT_TIG DOMAIN-CONTAINING PROTEIN"/>
    <property type="match status" value="1"/>
</dbReference>
<feature type="compositionally biased region" description="Low complexity" evidence="1">
    <location>
        <begin position="133"/>
        <end position="230"/>
    </location>
</feature>
<reference evidence="3 4" key="1">
    <citation type="submission" date="2015-12" db="EMBL/GenBank/DDBJ databases">
        <title>Dictyostelia acquired genes for synthesis and detection of signals that induce cell-type specialization by lateral gene transfer from prokaryotes.</title>
        <authorList>
            <person name="Gloeckner G."/>
            <person name="Schaap P."/>
        </authorList>
    </citation>
    <scope>NUCLEOTIDE SEQUENCE [LARGE SCALE GENOMIC DNA]</scope>
    <source>
        <strain evidence="3 4">TK</strain>
    </source>
</reference>
<dbReference type="InterPro" id="IPR036388">
    <property type="entry name" value="WH-like_DNA-bd_sf"/>
</dbReference>
<dbReference type="Gene3D" id="3.40.50.10130">
    <property type="match status" value="1"/>
</dbReference>
<name>A0A151Z560_TIELA</name>
<feature type="region of interest" description="Disordered" evidence="1">
    <location>
        <begin position="776"/>
        <end position="808"/>
    </location>
</feature>
<dbReference type="SMART" id="SM00891">
    <property type="entry name" value="ERCC4"/>
    <property type="match status" value="1"/>
</dbReference>
<dbReference type="PANTHER" id="PTHR20916">
    <property type="entry name" value="CYSTEINE AND GLYCINE-RICH PROTEIN 2 BINDING PROTEIN"/>
    <property type="match status" value="1"/>
</dbReference>
<feature type="compositionally biased region" description="Low complexity" evidence="1">
    <location>
        <begin position="779"/>
        <end position="802"/>
    </location>
</feature>
<dbReference type="OrthoDB" id="5963188at2759"/>
<dbReference type="Pfam" id="PF02732">
    <property type="entry name" value="ERCC4"/>
    <property type="match status" value="1"/>
</dbReference>
<feature type="region of interest" description="Disordered" evidence="1">
    <location>
        <begin position="1"/>
        <end position="30"/>
    </location>
</feature>
<evidence type="ECO:0000259" key="2">
    <source>
        <dbReference type="SMART" id="SM00891"/>
    </source>
</evidence>
<dbReference type="Gene3D" id="1.10.10.10">
    <property type="entry name" value="Winged helix-like DNA-binding domain superfamily/Winged helix DNA-binding domain"/>
    <property type="match status" value="1"/>
</dbReference>
<feature type="compositionally biased region" description="Polar residues" evidence="1">
    <location>
        <begin position="81"/>
        <end position="100"/>
    </location>
</feature>
<dbReference type="EMBL" id="LODT01000042">
    <property type="protein sequence ID" value="KYQ89075.1"/>
    <property type="molecule type" value="Genomic_DNA"/>
</dbReference>
<accession>A0A151Z560</accession>
<dbReference type="GO" id="GO:0006281">
    <property type="term" value="P:DNA repair"/>
    <property type="evidence" value="ECO:0007669"/>
    <property type="project" value="UniProtKB-ARBA"/>
</dbReference>
<comment type="caution">
    <text evidence="3">The sequence shown here is derived from an EMBL/GenBank/DDBJ whole genome shotgun (WGS) entry which is preliminary data.</text>
</comment>
<sequence>MSTDSKFDQVINLEDDDTEDEKDIKDNNNIQPLIQNCIELEDGDTEDENELSSDQSSFRGISNITLNSQKSIISITDTDSPIKQNNNNCNSKRPHSDISTPFNTLISQQLDWIQSEKENLFDAISQYQKKHSPVIQPQTQQSQSSLQISPKLQPQQSQNPLQISPKLQSQQIQQSQSSLQISPKLQPQQSQSSLQISPKQQSQNSQNSLQISPKPQSQQSQYSQNSLQISPKQQSQQYNIIKDEVELPNKKVKLTSSEPSLPTITGSGYKVTKFISKSKSESNIGYDGDDDFKPLLLTRAAGVNQPPPKDKAKLDYVPKFKQLVYGILIQLSKLHNGPNASIRKSNIVNGAQKYSEVDLRDPDYRDRSNVTSALDHQMYTQGLLTAGKESESYMLTNKGLIMARLTSQYEDIYQQFIKLNEMNTDFKQNEIDIVIDQQEKMCESMVRNFQEIGANPHVHSLPSGDFILVKRDSSKLNPRNGRIDIDQCNFYPFLFERKTWADLAKTLKDKRIDTQKTKMKAHPAILMRFYIIEGNIDHFFEDECSKGELRRAVDEISLEHGFNIIRSTSIWDTCKQLSMIAKMLSMDPLLKELYKVIPFLPFKKSVNSVARTASQEVPVKVNTHGRVFLEWSVDQFQEYVLNNTYRQHVSTILKSDKSDKFIKFQQYELFQNKIRMKHNRLFKQYLLHHQKFPNDPYTDGYRSITSLICHHLDLDILSYNLLHIQLSTGSLLYTSLTQDEKYNLEANFDKDEELSSKLILSKAFSKRLLLMAKSVPDPNSYNNNNNNNNTNNNNSNNNNSSSIFIDED</sequence>
<evidence type="ECO:0000313" key="3">
    <source>
        <dbReference type="EMBL" id="KYQ89075.1"/>
    </source>
</evidence>
<feature type="region of interest" description="Disordered" evidence="1">
    <location>
        <begin position="77"/>
        <end position="100"/>
    </location>
</feature>
<evidence type="ECO:0000256" key="1">
    <source>
        <dbReference type="SAM" id="MobiDB-lite"/>
    </source>
</evidence>
<dbReference type="OMA" id="FINTCIT"/>
<gene>
    <name evidence="3" type="ORF">DLAC_10303</name>
</gene>
<dbReference type="SUPFAM" id="SSF52980">
    <property type="entry name" value="Restriction endonuclease-like"/>
    <property type="match status" value="1"/>
</dbReference>
<proteinExistence type="predicted"/>
<keyword evidence="4" id="KW-1185">Reference proteome</keyword>
<organism evidence="3 4">
    <name type="scientific">Tieghemostelium lacteum</name>
    <name type="common">Slime mold</name>
    <name type="synonym">Dictyostelium lacteum</name>
    <dbReference type="NCBI Taxonomy" id="361077"/>
    <lineage>
        <taxon>Eukaryota</taxon>
        <taxon>Amoebozoa</taxon>
        <taxon>Evosea</taxon>
        <taxon>Eumycetozoa</taxon>
        <taxon>Dictyostelia</taxon>
        <taxon>Dictyosteliales</taxon>
        <taxon>Raperosteliaceae</taxon>
        <taxon>Tieghemostelium</taxon>
    </lineage>
</organism>
<dbReference type="InterPro" id="IPR006166">
    <property type="entry name" value="ERCC4_domain"/>
</dbReference>
<dbReference type="GO" id="GO:0004518">
    <property type="term" value="F:nuclease activity"/>
    <property type="evidence" value="ECO:0007669"/>
    <property type="project" value="InterPro"/>
</dbReference>
<protein>
    <recommendedName>
        <fullName evidence="2">ERCC4 domain-containing protein</fullName>
    </recommendedName>
</protein>
<dbReference type="InterPro" id="IPR047416">
    <property type="entry name" value="XPF_nuclease_Mus81"/>
</dbReference>
<dbReference type="CDD" id="cd20074">
    <property type="entry name" value="XPF_nuclease_Mus81"/>
    <property type="match status" value="1"/>
</dbReference>
<evidence type="ECO:0000313" key="4">
    <source>
        <dbReference type="Proteomes" id="UP000076078"/>
    </source>
</evidence>
<feature type="domain" description="ERCC4" evidence="2">
    <location>
        <begin position="432"/>
        <end position="536"/>
    </location>
</feature>
<dbReference type="Proteomes" id="UP000076078">
    <property type="component" value="Unassembled WGS sequence"/>
</dbReference>
<feature type="region of interest" description="Disordered" evidence="1">
    <location>
        <begin position="131"/>
        <end position="235"/>
    </location>
</feature>